<name>A0A1T5M137_9BACT</name>
<dbReference type="RefSeq" id="WP_079688622.1">
    <property type="nucleotide sequence ID" value="NZ_FUZU01000003.1"/>
</dbReference>
<keyword evidence="2" id="KW-1185">Reference proteome</keyword>
<dbReference type="OrthoDB" id="979415at2"/>
<evidence type="ECO:0008006" key="3">
    <source>
        <dbReference type="Google" id="ProtNLM"/>
    </source>
</evidence>
<evidence type="ECO:0000313" key="1">
    <source>
        <dbReference type="EMBL" id="SKC81936.1"/>
    </source>
</evidence>
<dbReference type="AlphaFoldDB" id="A0A1T5M137"/>
<proteinExistence type="predicted"/>
<evidence type="ECO:0000313" key="2">
    <source>
        <dbReference type="Proteomes" id="UP000190961"/>
    </source>
</evidence>
<dbReference type="STRING" id="688867.SAMN05660236_4058"/>
<protein>
    <recommendedName>
        <fullName evidence="3">SpoIIAA-like</fullName>
    </recommendedName>
</protein>
<organism evidence="1 2">
    <name type="scientific">Ohtaekwangia koreensis</name>
    <dbReference type="NCBI Taxonomy" id="688867"/>
    <lineage>
        <taxon>Bacteria</taxon>
        <taxon>Pseudomonadati</taxon>
        <taxon>Bacteroidota</taxon>
        <taxon>Cytophagia</taxon>
        <taxon>Cytophagales</taxon>
        <taxon>Fulvivirgaceae</taxon>
        <taxon>Ohtaekwangia</taxon>
    </lineage>
</organism>
<dbReference type="EMBL" id="FUZU01000003">
    <property type="protein sequence ID" value="SKC81936.1"/>
    <property type="molecule type" value="Genomic_DNA"/>
</dbReference>
<accession>A0A1T5M137</accession>
<dbReference type="Proteomes" id="UP000190961">
    <property type="component" value="Unassembled WGS sequence"/>
</dbReference>
<sequence>MIKYYDNDCKTIWYDEVHHILIASWKLTPTSDEFRACMMVAINAMKKFNTGRIVYDLTSQGMLMTEDKQWLADEWRTMAIAAGHSHVSFVTADDLLVKISAESMMEMAKQDIPYAYFSNMEDAVSWITLPAHAALGNSQYPSV</sequence>
<reference evidence="1 2" key="1">
    <citation type="submission" date="2017-02" db="EMBL/GenBank/DDBJ databases">
        <authorList>
            <person name="Peterson S.W."/>
        </authorList>
    </citation>
    <scope>NUCLEOTIDE SEQUENCE [LARGE SCALE GENOMIC DNA]</scope>
    <source>
        <strain evidence="1 2">DSM 25262</strain>
    </source>
</reference>
<gene>
    <name evidence="1" type="ORF">SAMN05660236_4058</name>
</gene>